<feature type="transmembrane region" description="Helical" evidence="1">
    <location>
        <begin position="28"/>
        <end position="54"/>
    </location>
</feature>
<keyword evidence="1" id="KW-0472">Membrane</keyword>
<feature type="transmembrane region" description="Helical" evidence="1">
    <location>
        <begin position="95"/>
        <end position="112"/>
    </location>
</feature>
<comment type="caution">
    <text evidence="2">The sequence shown here is derived from an EMBL/GenBank/DDBJ whole genome shotgun (WGS) entry which is preliminary data.</text>
</comment>
<evidence type="ECO:0000313" key="3">
    <source>
        <dbReference type="Proteomes" id="UP000186817"/>
    </source>
</evidence>
<feature type="transmembrane region" description="Helical" evidence="1">
    <location>
        <begin position="61"/>
        <end position="89"/>
    </location>
</feature>
<evidence type="ECO:0000256" key="1">
    <source>
        <dbReference type="SAM" id="Phobius"/>
    </source>
</evidence>
<proteinExistence type="predicted"/>
<protein>
    <submittedName>
        <fullName evidence="2">Uncharacterized protein</fullName>
    </submittedName>
</protein>
<evidence type="ECO:0000313" key="2">
    <source>
        <dbReference type="EMBL" id="OLQ14775.1"/>
    </source>
</evidence>
<keyword evidence="1" id="KW-1133">Transmembrane helix</keyword>
<sequence length="162" mass="17839">MDQIHVPLRHLLGGGVAAALWHCGIPEFIAIAIANIIIIIIIIIIITIIIIIVIVIIITNIIIIVIVIIITNIIIIIIIIIGIVTVIVIDIVVTNIINIIIIIITNMIINSVRTSETTARCHVPIGWLDLRSPSPAWAAAGTTERYRFEICLLCQADRVYHT</sequence>
<dbReference type="Proteomes" id="UP000186817">
    <property type="component" value="Unassembled WGS sequence"/>
</dbReference>
<organism evidence="2 3">
    <name type="scientific">Symbiodinium microadriaticum</name>
    <name type="common">Dinoflagellate</name>
    <name type="synonym">Zooxanthella microadriatica</name>
    <dbReference type="NCBI Taxonomy" id="2951"/>
    <lineage>
        <taxon>Eukaryota</taxon>
        <taxon>Sar</taxon>
        <taxon>Alveolata</taxon>
        <taxon>Dinophyceae</taxon>
        <taxon>Suessiales</taxon>
        <taxon>Symbiodiniaceae</taxon>
        <taxon>Symbiodinium</taxon>
    </lineage>
</organism>
<keyword evidence="3" id="KW-1185">Reference proteome</keyword>
<gene>
    <name evidence="2" type="ORF">AK812_SmicGene1104</name>
</gene>
<accession>A0A1Q9F502</accession>
<dbReference type="EMBL" id="LSRX01000011">
    <property type="protein sequence ID" value="OLQ14775.1"/>
    <property type="molecule type" value="Genomic_DNA"/>
</dbReference>
<name>A0A1Q9F502_SYMMI</name>
<reference evidence="2 3" key="1">
    <citation type="submission" date="2016-02" db="EMBL/GenBank/DDBJ databases">
        <title>Genome analysis of coral dinoflagellate symbionts highlights evolutionary adaptations to a symbiotic lifestyle.</title>
        <authorList>
            <person name="Aranda M."/>
            <person name="Li Y."/>
            <person name="Liew Y.J."/>
            <person name="Baumgarten S."/>
            <person name="Simakov O."/>
            <person name="Wilson M."/>
            <person name="Piel J."/>
            <person name="Ashoor H."/>
            <person name="Bougouffa S."/>
            <person name="Bajic V.B."/>
            <person name="Ryu T."/>
            <person name="Ravasi T."/>
            <person name="Bayer T."/>
            <person name="Micklem G."/>
            <person name="Kim H."/>
            <person name="Bhak J."/>
            <person name="Lajeunesse T.C."/>
            <person name="Voolstra C.R."/>
        </authorList>
    </citation>
    <scope>NUCLEOTIDE SEQUENCE [LARGE SCALE GENOMIC DNA]</scope>
    <source>
        <strain evidence="2 3">CCMP2467</strain>
    </source>
</reference>
<dbReference type="AlphaFoldDB" id="A0A1Q9F502"/>
<keyword evidence="1" id="KW-0812">Transmembrane</keyword>